<evidence type="ECO:0000256" key="2">
    <source>
        <dbReference type="SAM" id="MobiDB-lite"/>
    </source>
</evidence>
<dbReference type="Proteomes" id="UP001151760">
    <property type="component" value="Unassembled WGS sequence"/>
</dbReference>
<evidence type="ECO:0000313" key="4">
    <source>
        <dbReference type="Proteomes" id="UP001151760"/>
    </source>
</evidence>
<evidence type="ECO:0000256" key="1">
    <source>
        <dbReference type="SAM" id="Coils"/>
    </source>
</evidence>
<keyword evidence="4" id="KW-1185">Reference proteome</keyword>
<dbReference type="EMBL" id="BQNB010014457">
    <property type="protein sequence ID" value="GJT28403.1"/>
    <property type="molecule type" value="Genomic_DNA"/>
</dbReference>
<accession>A0ABQ5CNI6</accession>
<organism evidence="3 4">
    <name type="scientific">Tanacetum coccineum</name>
    <dbReference type="NCBI Taxonomy" id="301880"/>
    <lineage>
        <taxon>Eukaryota</taxon>
        <taxon>Viridiplantae</taxon>
        <taxon>Streptophyta</taxon>
        <taxon>Embryophyta</taxon>
        <taxon>Tracheophyta</taxon>
        <taxon>Spermatophyta</taxon>
        <taxon>Magnoliopsida</taxon>
        <taxon>eudicotyledons</taxon>
        <taxon>Gunneridae</taxon>
        <taxon>Pentapetalae</taxon>
        <taxon>asterids</taxon>
        <taxon>campanulids</taxon>
        <taxon>Asterales</taxon>
        <taxon>Asteraceae</taxon>
        <taxon>Asteroideae</taxon>
        <taxon>Anthemideae</taxon>
        <taxon>Anthemidinae</taxon>
        <taxon>Tanacetum</taxon>
    </lineage>
</organism>
<feature type="region of interest" description="Disordered" evidence="2">
    <location>
        <begin position="1"/>
        <end position="56"/>
    </location>
</feature>
<sequence>MMNVGTILDDSLDVTEQQGKSSSTGNDTDAEGAKISKNGSDDDITIAKSSHDKDKTEVQWSNNRLFENDHELEKTNENNKALKEAKDLLTKELKTYKEKLQAKNKDLGNVVCKMGKSTETLRLLTNEQRVYQDNIRKSSLGYKGPCVNSQGNTNIPKLYNAYDLHDKNVQLHVFDSEKTLADAEKSRLKMKEFQKDEKIDSEVTLAEDVKNLFITSCVEIGNKNLQNEIERFLKESKDVSNESKTADTFCNNAFDVTEEMSKRIVDLEKDLSKLEKKIIAFEIALQHKS</sequence>
<reference evidence="3" key="2">
    <citation type="submission" date="2022-01" db="EMBL/GenBank/DDBJ databases">
        <authorList>
            <person name="Yamashiro T."/>
            <person name="Shiraishi A."/>
            <person name="Satake H."/>
            <person name="Nakayama K."/>
        </authorList>
    </citation>
    <scope>NUCLEOTIDE SEQUENCE</scope>
</reference>
<reference evidence="3" key="1">
    <citation type="journal article" date="2022" name="Int. J. Mol. Sci.">
        <title>Draft Genome of Tanacetum Coccineum: Genomic Comparison of Closely Related Tanacetum-Family Plants.</title>
        <authorList>
            <person name="Yamashiro T."/>
            <person name="Shiraishi A."/>
            <person name="Nakayama K."/>
            <person name="Satake H."/>
        </authorList>
    </citation>
    <scope>NUCLEOTIDE SEQUENCE</scope>
</reference>
<keyword evidence="1" id="KW-0175">Coiled coil</keyword>
<feature type="coiled-coil region" evidence="1">
    <location>
        <begin position="72"/>
        <end position="106"/>
    </location>
</feature>
<gene>
    <name evidence="3" type="ORF">Tco_0908678</name>
</gene>
<feature type="coiled-coil region" evidence="1">
    <location>
        <begin position="222"/>
        <end position="284"/>
    </location>
</feature>
<protein>
    <submittedName>
        <fullName evidence="3">Uncharacterized protein</fullName>
    </submittedName>
</protein>
<evidence type="ECO:0000313" key="3">
    <source>
        <dbReference type="EMBL" id="GJT28403.1"/>
    </source>
</evidence>
<comment type="caution">
    <text evidence="3">The sequence shown here is derived from an EMBL/GenBank/DDBJ whole genome shotgun (WGS) entry which is preliminary data.</text>
</comment>
<name>A0ABQ5CNI6_9ASTR</name>
<feature type="compositionally biased region" description="Polar residues" evidence="2">
    <location>
        <begin position="14"/>
        <end position="27"/>
    </location>
</feature>
<proteinExistence type="predicted"/>